<dbReference type="Gramene" id="TuG1812G0600003690.01.T03">
    <property type="protein sequence ID" value="TuG1812G0600003690.01.T03"/>
    <property type="gene ID" value="TuG1812G0600003690.01"/>
</dbReference>
<keyword evidence="3" id="KW-1185">Reference proteome</keyword>
<name>A0A8R7UWH9_TRIUA</name>
<dbReference type="EnsemblPlants" id="TuG1812G0600003690.01.T03">
    <property type="protein sequence ID" value="TuG1812G0600003690.01.T03"/>
    <property type="gene ID" value="TuG1812G0600003690.01"/>
</dbReference>
<reference evidence="3" key="1">
    <citation type="journal article" date="2013" name="Nature">
        <title>Draft genome of the wheat A-genome progenitor Triticum urartu.</title>
        <authorList>
            <person name="Ling H.Q."/>
            <person name="Zhao S."/>
            <person name="Liu D."/>
            <person name="Wang J."/>
            <person name="Sun H."/>
            <person name="Zhang C."/>
            <person name="Fan H."/>
            <person name="Li D."/>
            <person name="Dong L."/>
            <person name="Tao Y."/>
            <person name="Gao C."/>
            <person name="Wu H."/>
            <person name="Li Y."/>
            <person name="Cui Y."/>
            <person name="Guo X."/>
            <person name="Zheng S."/>
            <person name="Wang B."/>
            <person name="Yu K."/>
            <person name="Liang Q."/>
            <person name="Yang W."/>
            <person name="Lou X."/>
            <person name="Chen J."/>
            <person name="Feng M."/>
            <person name="Jian J."/>
            <person name="Zhang X."/>
            <person name="Luo G."/>
            <person name="Jiang Y."/>
            <person name="Liu J."/>
            <person name="Wang Z."/>
            <person name="Sha Y."/>
            <person name="Zhang B."/>
            <person name="Wu H."/>
            <person name="Tang D."/>
            <person name="Shen Q."/>
            <person name="Xue P."/>
            <person name="Zou S."/>
            <person name="Wang X."/>
            <person name="Liu X."/>
            <person name="Wang F."/>
            <person name="Yang Y."/>
            <person name="An X."/>
            <person name="Dong Z."/>
            <person name="Zhang K."/>
            <person name="Zhang X."/>
            <person name="Luo M.C."/>
            <person name="Dvorak J."/>
            <person name="Tong Y."/>
            <person name="Wang J."/>
            <person name="Yang H."/>
            <person name="Li Z."/>
            <person name="Wang D."/>
            <person name="Zhang A."/>
            <person name="Wang J."/>
        </authorList>
    </citation>
    <scope>NUCLEOTIDE SEQUENCE</scope>
    <source>
        <strain evidence="3">cv. G1812</strain>
    </source>
</reference>
<proteinExistence type="predicted"/>
<reference evidence="2" key="3">
    <citation type="submission" date="2022-06" db="UniProtKB">
        <authorList>
            <consortium name="EnsemblPlants"/>
        </authorList>
    </citation>
    <scope>IDENTIFICATION</scope>
</reference>
<organism evidence="2 3">
    <name type="scientific">Triticum urartu</name>
    <name type="common">Red wild einkorn</name>
    <name type="synonym">Crithodium urartu</name>
    <dbReference type="NCBI Taxonomy" id="4572"/>
    <lineage>
        <taxon>Eukaryota</taxon>
        <taxon>Viridiplantae</taxon>
        <taxon>Streptophyta</taxon>
        <taxon>Embryophyta</taxon>
        <taxon>Tracheophyta</taxon>
        <taxon>Spermatophyta</taxon>
        <taxon>Magnoliopsida</taxon>
        <taxon>Liliopsida</taxon>
        <taxon>Poales</taxon>
        <taxon>Poaceae</taxon>
        <taxon>BOP clade</taxon>
        <taxon>Pooideae</taxon>
        <taxon>Triticodae</taxon>
        <taxon>Triticeae</taxon>
        <taxon>Triticinae</taxon>
        <taxon>Triticum</taxon>
    </lineage>
</organism>
<evidence type="ECO:0000313" key="2">
    <source>
        <dbReference type="EnsemblPlants" id="TuG1812G0600003690.01.T02"/>
    </source>
</evidence>
<feature type="compositionally biased region" description="Polar residues" evidence="1">
    <location>
        <begin position="43"/>
        <end position="66"/>
    </location>
</feature>
<dbReference type="Gramene" id="TuG1812G0600003690.01.T01">
    <property type="protein sequence ID" value="TuG1812G0600003690.01.T01"/>
    <property type="gene ID" value="TuG1812G0600003690.01"/>
</dbReference>
<protein>
    <submittedName>
        <fullName evidence="2">Uncharacterized protein</fullName>
    </submittedName>
</protein>
<feature type="compositionally biased region" description="Basic and acidic residues" evidence="1">
    <location>
        <begin position="8"/>
        <end position="34"/>
    </location>
</feature>
<dbReference type="EnsemblPlants" id="TuG1812G0600003690.01.T01">
    <property type="protein sequence ID" value="TuG1812G0600003690.01.T01"/>
    <property type="gene ID" value="TuG1812G0600003690.01"/>
</dbReference>
<reference evidence="2" key="2">
    <citation type="submission" date="2018-03" db="EMBL/GenBank/DDBJ databases">
        <title>The Triticum urartu genome reveals the dynamic nature of wheat genome evolution.</title>
        <authorList>
            <person name="Ling H."/>
            <person name="Ma B."/>
            <person name="Shi X."/>
            <person name="Liu H."/>
            <person name="Dong L."/>
            <person name="Sun H."/>
            <person name="Cao Y."/>
            <person name="Gao Q."/>
            <person name="Zheng S."/>
            <person name="Li Y."/>
            <person name="Yu Y."/>
            <person name="Du H."/>
            <person name="Qi M."/>
            <person name="Li Y."/>
            <person name="Yu H."/>
            <person name="Cui Y."/>
            <person name="Wang N."/>
            <person name="Chen C."/>
            <person name="Wu H."/>
            <person name="Zhao Y."/>
            <person name="Zhang J."/>
            <person name="Li Y."/>
            <person name="Zhou W."/>
            <person name="Zhang B."/>
            <person name="Hu W."/>
            <person name="Eijk M."/>
            <person name="Tang J."/>
            <person name="Witsenboer H."/>
            <person name="Zhao S."/>
            <person name="Li Z."/>
            <person name="Zhang A."/>
            <person name="Wang D."/>
            <person name="Liang C."/>
        </authorList>
    </citation>
    <scope>NUCLEOTIDE SEQUENCE [LARGE SCALE GENOMIC DNA]</scope>
    <source>
        <strain evidence="2">cv. G1812</strain>
    </source>
</reference>
<evidence type="ECO:0000313" key="3">
    <source>
        <dbReference type="Proteomes" id="UP000015106"/>
    </source>
</evidence>
<feature type="region of interest" description="Disordered" evidence="1">
    <location>
        <begin position="1"/>
        <end position="66"/>
    </location>
</feature>
<dbReference type="Gramene" id="TuG1812G0600003690.01.T02">
    <property type="protein sequence ID" value="TuG1812G0600003690.01.T02"/>
    <property type="gene ID" value="TuG1812G0600003690.01"/>
</dbReference>
<evidence type="ECO:0000256" key="1">
    <source>
        <dbReference type="SAM" id="MobiDB-lite"/>
    </source>
</evidence>
<dbReference type="Proteomes" id="UP000015106">
    <property type="component" value="Chromosome 6"/>
</dbReference>
<sequence>IQRRKEKGLRERGNRGRKEREYDDQDSGRRRTVEEGWLASSAHAIQSKGSYQTRQPQQYNHDNLMGDNSQNLDRALCFTGLHKIISIVLQRESIRGIRSTNIPRDTFIIVQSRT</sequence>
<accession>A0A8R7UWH9</accession>
<dbReference type="EnsemblPlants" id="TuG1812G0600003690.01.T02">
    <property type="protein sequence ID" value="TuG1812G0600003690.01.T02"/>
    <property type="gene ID" value="TuG1812G0600003690.01"/>
</dbReference>
<dbReference type="AlphaFoldDB" id="A0A8R7UWH9"/>